<gene>
    <name evidence="3" type="ORF">A2849_04010</name>
</gene>
<reference evidence="3 4" key="1">
    <citation type="journal article" date="2016" name="Nat. Commun.">
        <title>Thousands of microbial genomes shed light on interconnected biogeochemical processes in an aquifer system.</title>
        <authorList>
            <person name="Anantharaman K."/>
            <person name="Brown C.T."/>
            <person name="Hug L.A."/>
            <person name="Sharon I."/>
            <person name="Castelle C.J."/>
            <person name="Probst A.J."/>
            <person name="Thomas B.C."/>
            <person name="Singh A."/>
            <person name="Wilkins M.J."/>
            <person name="Karaoz U."/>
            <person name="Brodie E.L."/>
            <person name="Williams K.H."/>
            <person name="Hubbard S.S."/>
            <person name="Banfield J.F."/>
        </authorList>
    </citation>
    <scope>NUCLEOTIDE SEQUENCE [LARGE SCALE GENOMIC DNA]</scope>
</reference>
<dbReference type="InterPro" id="IPR008972">
    <property type="entry name" value="Cupredoxin"/>
</dbReference>
<evidence type="ECO:0000259" key="2">
    <source>
        <dbReference type="Pfam" id="PF13473"/>
    </source>
</evidence>
<dbReference type="InterPro" id="IPR036423">
    <property type="entry name" value="SOD-like_Cu/Zn_dom_sf"/>
</dbReference>
<dbReference type="GO" id="GO:0046872">
    <property type="term" value="F:metal ion binding"/>
    <property type="evidence" value="ECO:0007669"/>
    <property type="project" value="InterPro"/>
</dbReference>
<dbReference type="Proteomes" id="UP000178121">
    <property type="component" value="Unassembled WGS sequence"/>
</dbReference>
<evidence type="ECO:0000313" key="4">
    <source>
        <dbReference type="Proteomes" id="UP000178121"/>
    </source>
</evidence>
<proteinExistence type="inferred from homology"/>
<dbReference type="Pfam" id="PF13473">
    <property type="entry name" value="Cupredoxin_1"/>
    <property type="match status" value="1"/>
</dbReference>
<dbReference type="GO" id="GO:0006801">
    <property type="term" value="P:superoxide metabolic process"/>
    <property type="evidence" value="ECO:0007669"/>
    <property type="project" value="InterPro"/>
</dbReference>
<name>A0A1G2MCG6_9BACT</name>
<comment type="caution">
    <text evidence="3">The sequence shown here is derived from an EMBL/GenBank/DDBJ whole genome shotgun (WGS) entry which is preliminary data.</text>
</comment>
<dbReference type="SUPFAM" id="SSF49503">
    <property type="entry name" value="Cupredoxins"/>
    <property type="match status" value="1"/>
</dbReference>
<feature type="domain" description="EfeO-type cupredoxin-like" evidence="2">
    <location>
        <begin position="169"/>
        <end position="264"/>
    </location>
</feature>
<dbReference type="Gene3D" id="2.60.40.420">
    <property type="entry name" value="Cupredoxins - blue copper proteins"/>
    <property type="match status" value="1"/>
</dbReference>
<dbReference type="InterPro" id="IPR028096">
    <property type="entry name" value="EfeO_Cupredoxin"/>
</dbReference>
<dbReference type="SUPFAM" id="SSF49329">
    <property type="entry name" value="Cu,Zn superoxide dismutase-like"/>
    <property type="match status" value="1"/>
</dbReference>
<evidence type="ECO:0000256" key="1">
    <source>
        <dbReference type="ARBA" id="ARBA00010457"/>
    </source>
</evidence>
<evidence type="ECO:0000313" key="3">
    <source>
        <dbReference type="EMBL" id="OHA21558.1"/>
    </source>
</evidence>
<dbReference type="EMBL" id="MHRI01000007">
    <property type="protein sequence ID" value="OHA21558.1"/>
    <property type="molecule type" value="Genomic_DNA"/>
</dbReference>
<organism evidence="3 4">
    <name type="scientific">Candidatus Taylorbacteria bacterium RIFCSPHIGHO2_01_FULL_51_15</name>
    <dbReference type="NCBI Taxonomy" id="1802304"/>
    <lineage>
        <taxon>Bacteria</taxon>
        <taxon>Candidatus Tayloriibacteriota</taxon>
    </lineage>
</organism>
<sequence>MLIIALLVIGGGAYGVKKLNDKKVGKENQPAENENVPGKSVEETKKPTTLQVKLNEQNASGQGGQAVLVEVGTSTLRVIVNLAGKPSSVPQPAHIHLGACPNPGAVKYPLTDVGNGASQTDIPNLTLEELLLELPLAINVHKSAADLKAYVACGDILRGDANATSTSDAGGAVKKETKVTYNAQGFSPKTVTIKKGETVVFENKTGKSASIASDEHPTHLLYPEFDQYKTDARGQTEFKFTFEKAGTWKYHDHLNASMVGTVIVTE</sequence>
<comment type="similarity">
    <text evidence="1">Belongs to the Cu-Zn superoxide dismutase family.</text>
</comment>
<dbReference type="AlphaFoldDB" id="A0A1G2MCG6"/>
<protein>
    <recommendedName>
        <fullName evidence="2">EfeO-type cupredoxin-like domain-containing protein</fullName>
    </recommendedName>
</protein>
<accession>A0A1G2MCG6</accession>